<dbReference type="PANTHER" id="PTHR23028">
    <property type="entry name" value="ACETYLTRANSFERASE"/>
    <property type="match status" value="1"/>
</dbReference>
<evidence type="ECO:0000256" key="4">
    <source>
        <dbReference type="ARBA" id="ARBA00022679"/>
    </source>
</evidence>
<feature type="transmembrane region" description="Helical" evidence="10">
    <location>
        <begin position="384"/>
        <end position="405"/>
    </location>
</feature>
<keyword evidence="3" id="KW-1003">Cell membrane</keyword>
<feature type="transmembrane region" description="Helical" evidence="10">
    <location>
        <begin position="208"/>
        <end position="226"/>
    </location>
</feature>
<evidence type="ECO:0000256" key="6">
    <source>
        <dbReference type="ARBA" id="ARBA00022989"/>
    </source>
</evidence>
<accession>A0ABX1ZYH6</accession>
<feature type="transmembrane region" description="Helical" evidence="10">
    <location>
        <begin position="174"/>
        <end position="193"/>
    </location>
</feature>
<dbReference type="GO" id="GO:0016746">
    <property type="term" value="F:acyltransferase activity"/>
    <property type="evidence" value="ECO:0007669"/>
    <property type="project" value="UniProtKB-KW"/>
</dbReference>
<keyword evidence="13" id="KW-1185">Reference proteome</keyword>
<dbReference type="InterPro" id="IPR050879">
    <property type="entry name" value="Acyltransferase_3"/>
</dbReference>
<feature type="compositionally biased region" description="Low complexity" evidence="9">
    <location>
        <begin position="464"/>
        <end position="476"/>
    </location>
</feature>
<evidence type="ECO:0000259" key="11">
    <source>
        <dbReference type="Pfam" id="PF01757"/>
    </source>
</evidence>
<dbReference type="EMBL" id="WHNZ01000064">
    <property type="protein sequence ID" value="NOV03750.1"/>
    <property type="molecule type" value="Genomic_DNA"/>
</dbReference>
<proteinExistence type="inferred from homology"/>
<gene>
    <name evidence="12" type="ORF">GC097_27455</name>
</gene>
<dbReference type="PANTHER" id="PTHR23028:SF53">
    <property type="entry name" value="ACYL_TRANSF_3 DOMAIN-CONTAINING PROTEIN"/>
    <property type="match status" value="1"/>
</dbReference>
<name>A0ABX1ZYH6_9BACL</name>
<keyword evidence="7 10" id="KW-0472">Membrane</keyword>
<evidence type="ECO:0000256" key="8">
    <source>
        <dbReference type="ARBA" id="ARBA00023315"/>
    </source>
</evidence>
<evidence type="ECO:0000256" key="3">
    <source>
        <dbReference type="ARBA" id="ARBA00022475"/>
    </source>
</evidence>
<evidence type="ECO:0000256" key="5">
    <source>
        <dbReference type="ARBA" id="ARBA00022692"/>
    </source>
</evidence>
<feature type="transmembrane region" description="Helical" evidence="10">
    <location>
        <begin position="332"/>
        <end position="353"/>
    </location>
</feature>
<evidence type="ECO:0000313" key="12">
    <source>
        <dbReference type="EMBL" id="NOV03750.1"/>
    </source>
</evidence>
<feature type="transmembrane region" description="Helical" evidence="10">
    <location>
        <begin position="37"/>
        <end position="59"/>
    </location>
</feature>
<dbReference type="InterPro" id="IPR036514">
    <property type="entry name" value="SGNH_hydro_sf"/>
</dbReference>
<comment type="subcellular location">
    <subcellularLocation>
        <location evidence="1">Cell membrane</location>
        <topology evidence="1">Multi-pass membrane protein</topology>
    </subcellularLocation>
</comment>
<dbReference type="Gene3D" id="3.40.50.1110">
    <property type="entry name" value="SGNH hydrolase"/>
    <property type="match status" value="1"/>
</dbReference>
<evidence type="ECO:0000313" key="13">
    <source>
        <dbReference type="Proteomes" id="UP000618579"/>
    </source>
</evidence>
<keyword evidence="6 10" id="KW-1133">Transmembrane helix</keyword>
<evidence type="ECO:0000256" key="10">
    <source>
        <dbReference type="SAM" id="Phobius"/>
    </source>
</evidence>
<comment type="similarity">
    <text evidence="2">Belongs to the acyltransferase 3 family.</text>
</comment>
<feature type="region of interest" description="Disordered" evidence="9">
    <location>
        <begin position="446"/>
        <end position="533"/>
    </location>
</feature>
<evidence type="ECO:0000256" key="1">
    <source>
        <dbReference type="ARBA" id="ARBA00004651"/>
    </source>
</evidence>
<reference evidence="12 13" key="1">
    <citation type="submission" date="2019-10" db="EMBL/GenBank/DDBJ databases">
        <title>Description of Paenibacillus pedi sp. nov.</title>
        <authorList>
            <person name="Carlier A."/>
            <person name="Qi S."/>
        </authorList>
    </citation>
    <scope>NUCLEOTIDE SEQUENCE [LARGE SCALE GENOMIC DNA]</scope>
    <source>
        <strain evidence="12 13">LMG 31457</strain>
    </source>
</reference>
<dbReference type="Pfam" id="PF01757">
    <property type="entry name" value="Acyl_transf_3"/>
    <property type="match status" value="1"/>
</dbReference>
<feature type="transmembrane region" description="Helical" evidence="10">
    <location>
        <begin position="151"/>
        <end position="167"/>
    </location>
</feature>
<protein>
    <submittedName>
        <fullName evidence="12">Acyltransferase family protein</fullName>
    </submittedName>
</protein>
<evidence type="ECO:0000256" key="2">
    <source>
        <dbReference type="ARBA" id="ARBA00007400"/>
    </source>
</evidence>
<evidence type="ECO:0000256" key="9">
    <source>
        <dbReference type="SAM" id="MobiDB-lite"/>
    </source>
</evidence>
<feature type="domain" description="Acyltransferase 3" evidence="11">
    <location>
        <begin position="14"/>
        <end position="343"/>
    </location>
</feature>
<feature type="transmembrane region" description="Helical" evidence="10">
    <location>
        <begin position="80"/>
        <end position="98"/>
    </location>
</feature>
<dbReference type="InterPro" id="IPR002656">
    <property type="entry name" value="Acyl_transf_3_dom"/>
</dbReference>
<keyword evidence="8 12" id="KW-0012">Acyltransferase</keyword>
<dbReference type="CDD" id="cd01840">
    <property type="entry name" value="SGNH_hydrolase_yrhL_like"/>
    <property type="match status" value="1"/>
</dbReference>
<dbReference type="Proteomes" id="UP000618579">
    <property type="component" value="Unassembled WGS sequence"/>
</dbReference>
<feature type="transmembrane region" description="Helical" evidence="10">
    <location>
        <begin position="303"/>
        <end position="320"/>
    </location>
</feature>
<organism evidence="12 13">
    <name type="scientific">Paenibacillus planticolens</name>
    <dbReference type="NCBI Taxonomy" id="2654976"/>
    <lineage>
        <taxon>Bacteria</taxon>
        <taxon>Bacillati</taxon>
        <taxon>Bacillota</taxon>
        <taxon>Bacilli</taxon>
        <taxon>Bacillales</taxon>
        <taxon>Paenibacillaceae</taxon>
        <taxon>Paenibacillus</taxon>
    </lineage>
</organism>
<comment type="caution">
    <text evidence="12">The sequence shown here is derived from an EMBL/GenBank/DDBJ whole genome shotgun (WGS) entry which is preliminary data.</text>
</comment>
<keyword evidence="5 10" id="KW-0812">Transmembrane</keyword>
<feature type="transmembrane region" description="Helical" evidence="10">
    <location>
        <begin position="12"/>
        <end position="31"/>
    </location>
</feature>
<keyword evidence="4" id="KW-0808">Transferase</keyword>
<feature type="transmembrane region" description="Helical" evidence="10">
    <location>
        <begin position="238"/>
        <end position="256"/>
    </location>
</feature>
<feature type="transmembrane region" description="Helical" evidence="10">
    <location>
        <begin position="268"/>
        <end position="291"/>
    </location>
</feature>
<evidence type="ECO:0000256" key="7">
    <source>
        <dbReference type="ARBA" id="ARBA00023136"/>
    </source>
</evidence>
<sequence>MKEIKHNHLRYMPGLDGIRALSVLAVIAYHLNWGWASGGFLGVSVFFVLSGYLITDMLIEERKNKNRIDLKRFWIRRIRRLLPAMLSMIAAVAVFLVISNPSRLVSIQGDIWSAVTYTSNWYNIFHHVSYFESFGPPSPLGHLWSLAIEEQFYVLWPLLVIGLSRFFSPTRGKFVLLTLAGAILSFIAMVLLYEPGTDPSRVYYGTDTRAFGLLIGASLAFICPSRKLLNPSFRKNRSWINVTGAIGLLVIIYMFIRTGEYDQSLYTGGMLLLSFASAFVIAAAASPSGFVSKILSWKPLRWIGVRSYSIYLWHYPVIVLTSPTNPNTAPSYLLQIMQFTLSIGFAALSYSFIENPFRSGNWRIWTTIPGFRWKRIATLFQFKFLFGLVPVVILVLIFASCMFNWSGTEVALTSQSLTSSDAVSSPSVPLPELTSSVVTSSPAVDTSPEVIKAVPTPSPKGKNLPVLTSPVPTSSPEGKNSPESTDPVPTATPEAESSPALPTPAPSTTNQDKITQSEKKPANPTNTSSAHQLVPVTQRVTAIGDSVILGAAPVLEKMIDGIAVDGKVGRQLSQAPDMIKQFKADKALSEIVVIHLGTNGPFKPDQLEELLETIGEDRKIILMNTRVPRKWQDTVNDALADASKKHTNVKLLDWHSFSEDKPDWFASDGVHLTIKGAEAYAKLVLDSVTSIRKKDASTSDSGRG</sequence>
<dbReference type="SUPFAM" id="SSF52266">
    <property type="entry name" value="SGNH hydrolase"/>
    <property type="match status" value="1"/>
</dbReference>
<dbReference type="RefSeq" id="WP_171686555.1">
    <property type="nucleotide sequence ID" value="NZ_WHNZ01000064.1"/>
</dbReference>